<feature type="region of interest" description="Disordered" evidence="1">
    <location>
        <begin position="3045"/>
        <end position="3069"/>
    </location>
</feature>
<feature type="compositionally biased region" description="Low complexity" evidence="1">
    <location>
        <begin position="3386"/>
        <end position="3399"/>
    </location>
</feature>
<feature type="compositionally biased region" description="Pro residues" evidence="1">
    <location>
        <begin position="1198"/>
        <end position="1212"/>
    </location>
</feature>
<feature type="compositionally biased region" description="Basic and acidic residues" evidence="1">
    <location>
        <begin position="587"/>
        <end position="597"/>
    </location>
</feature>
<feature type="compositionally biased region" description="Low complexity" evidence="1">
    <location>
        <begin position="2763"/>
        <end position="2775"/>
    </location>
</feature>
<feature type="compositionally biased region" description="Low complexity" evidence="1">
    <location>
        <begin position="1861"/>
        <end position="1874"/>
    </location>
</feature>
<feature type="compositionally biased region" description="Low complexity" evidence="1">
    <location>
        <begin position="861"/>
        <end position="874"/>
    </location>
</feature>
<feature type="region of interest" description="Disordered" evidence="1">
    <location>
        <begin position="1790"/>
        <end position="1820"/>
    </location>
</feature>
<feature type="compositionally biased region" description="Basic and acidic residues" evidence="1">
    <location>
        <begin position="525"/>
        <end position="546"/>
    </location>
</feature>
<feature type="compositionally biased region" description="Low complexity" evidence="1">
    <location>
        <begin position="703"/>
        <end position="719"/>
    </location>
</feature>
<feature type="compositionally biased region" description="Polar residues" evidence="1">
    <location>
        <begin position="2255"/>
        <end position="2267"/>
    </location>
</feature>
<feature type="compositionally biased region" description="Pro residues" evidence="1">
    <location>
        <begin position="1078"/>
        <end position="1092"/>
    </location>
</feature>
<feature type="compositionally biased region" description="Polar residues" evidence="1">
    <location>
        <begin position="997"/>
        <end position="1009"/>
    </location>
</feature>
<sequence>MPLDPNMPESARTAIKVLTGIEVPTANPHAMRAAAEIYRTLEDRLLTVLVPLVETVRRRVRTNFDGRTADFYDRSLDQFTKGDNDYIGSAAHTSRTLTTELRKGAANAEYMAMMVIGQFVQLALEIAWAIATAKFTFGASLKLIPVFKAIRSLAIRRILAWFLLTVPSHQILSQIFASLDSIIQRLQIDNGTRDTWDNKLTKGAHTGAVFEGLVSAGLAGGIDLFLSNRISKVFNDHLDNLRTLPDPVPAPKTTGPDPLPAPRNTDPAPDPVPDSAPAPRDAGSDAGPGTDPLSPLNGDLADLFGRHGNEFLASFSGGTPGRVPWDNAANATQLRDDLSDLFTRHFADHLGTTGARDLGRDYADTLIRHWNTPDLHGQLKNTLGNQLPPHLRDHLADSPAHLQQALHQHNGKATTYLQHLGLGAGSGALEGYLGEGLGNAAQGEGWKASVWSATAGASQAGTQQVTTDSALAGINALTTPPTLPDPLTPPPPTQTDSGGEDPPTTNTTGPDNRPSLDDRNDPDDRDPGSRSSSHPDHGTSDTDRPRPGNNEPSESGGAAPGSGPRGTGDGQNTAPPREASDGPGTESPRENTDRPEQVAEDSTSTSREESSDDHDWPLGDMPDFRTGEGDPPALGAYPDRSPFDPLGLLDEKPGTPWVPLLSPKEDSPFSDIPFPGYQGNLTVFMLNELSVTGPHPAPEETDPATAQGGTEQAAEAAPAPFGPPQAPATPSSSGVGGTPPPAAEQPNSGRDGNRPSQPPTTIPRSAPSVATSNDTARGEFTTAAQPPTQSAAQDTSASSATHASPKEAGQPSAPTNTGRQEDTSPAAIGRQESDPSSSHRERDSDVPPDHRPTTGDDGFDEYLVLAEAYEAALAHTDPADITDGSASGPEPEKAADAGSPAERSGSQGTDTGEEGVPSSAQPVPAAPTARTEQPAPPHQDRHTGSGQPANRRTGPQGPAPDPSVPTTPGDTTDEPADPVAGKDTPAPEPAQPPLKTSAETPAHTANTQEHPIPTAETDPSKNDPADKKDHSEENTPRPEEAPLPRKDPDRPHSDTDSWETYSTDTNPDTGQGHSSPDRPAPVPGPRPDPPTPSSRDRRPASGRTNQHEPAPAPSAPGNTTGEPADSANAADNPASDPTQPPVEASAEPPALTGRTQVRPAPAPQTDTTDTDQKDHPDQAPPTSEHSAPQNTGTDRQSTPPPSQAAASPPAPQPSSSASLPRDRQPESGHLNPHVPPPASFVPDGTDNATGELTNFTTATDTPTTNPAQPLPQTSAESPAPPQTARSEQEDRPEEDEFRLGPLYIDRRSDPRFSHTPPRFYPRHLTDDDLNTPHLSNDPFTDNDPDTTPHHNPTDNETLPPEGETQPETGVTSDPEQKNRSGGDQLRPDKNPPPPGGSSRSHSGGHSTDSNPDPGSGSGTGPSNARHDIGYLLTSDLVNPGMLNAREMASFMDRNLHGNAGTGRPADAVRDNLRKKIAQQAGRSMAPFFAEDGFSTAVEDANGITWQATVSLRPGNNGFLPVTVTEKDKEVLSQIALSAEAGEANPISGSSSRGSSKQIALAFHASPITVGAVNGNPLGPSVYIRVAGGTRMRSTGQSTTNTNEASTGHEVAGEQKLYVSDLVMSVTLERPPNTAASGGGHNPVNLRYTAPDGLRLVLPREVRAPVEDAPRSFGRQGNDTRPLAPPTGSGHPLSVGPVRRTDNRQSLPDWLHDRLWTDKEKSWFYQNLHSEKSKQKHLEDFRAQVDATFSTDSMRANLTRMSQGPVIFPVTTPSGRSRLVGIYSAPTSYRAKSDMLPPDKLSDRTKATRESGSSTSHSKNASATLGIGLNVDVPVDSARRGRLDIPGLDFSGSKGSAKEKGQSSSGSVARSGYSTSEAATYDVDRIFHVYVDGSSESYTFTGTSVETLTVEEARAMSEQVRAASSAPAPNTRPNADGSGSGSGSAPARPARPNLAQQVPVTFHGATPRELTWPDGSRHRTDNGDRFTVQQEIAHRILTALAQERPGMVLPDLVRDPSNFAHRPDRQNANRSWREHRPFRRSHDAAVFNTQRVMDAVSETMLKSSLDDLTLHGIPVHLVETAWINPSDLFKKDAKMLRPPFVTVRITADFSPLTPGRTTERGTGGEYSGASGRSSGSSKQKSGGIALKAGSYIRSNAGDASKFPKSAGIPSLSLELNNSRGSGRGQGTSSQTEDVVRHPEGSQAWGSDVRVSARLYEHDDLGMAQGDDRGILLTGKPVSARIVLETPESKEGAAGGTSRTQPPGTTAASGTPIRPLTTDEAKALIDGRPAPRNNAPQGLGEERARLLEQALSTVEHIGTRLRTGGSNDVGSLLEAAYKNFSATPLWGDGFAFERKLRHFLASGQGAHQFYENLFSPENLAGHPALTSSGGLRARTEMSGGPLSPRNLRPTMTTRMDIDSIDRFEQSDAEIGWKDTVSLNTSFNKGKGTSLGLKVSGAGRFNPNPLVSSEETAHTAPNSAKNPTLNIGGGAGWNFYQNSTGQTTTANHSRTVEFHPQVQMSYAFTGSGTVSQAMEFILAALPGIPIPLGPQYRAWQARVPELITGLIHVREAHHAGLVRDRVAVNDDGSLTLRPQPGSDAPKTVRIRPGFEDSGKLLKPADPSGALRDLTDKLAAKGWELTAGSREAILQALTSHTGLHPNTGVPLPVKVRSSSSPRAIPSRDATVTLKLRNVSTSADYLSGRAEYHQEQTRENTSEESGGRGSSVSGGTNASPLLALPQSGGDQPGGESPTSRPVYGRLTALDHSTSSSTGTSTGRTDTNKRTLGLTMDTPYVRLSMKTELTIDLTLAERRSTDENRPGDTAPAGTTPAGSTPARNAGETAPEETRVFTGVHDSGTVSAFYPAPYLDLSPAPATTAISPGSSGPAGDRGVLVVEDSSDDPHLSLGEMMRAWTTDKDPQAHNDVRDTPLLPVSVEDRGQGVRDTAHITVARSLGWTPPAGSVRNGRYTKEAVTSARAYAARELGLNSHHNAIDQSLSEIALRSVLPDATANEGSELIRIGRTTWNIRAMPILSSARFLDYNPEVRLTDSAGSSTSSSSARNHSGTQSSGPEFQPLAVHETAPTASRVLSGIATVPLSSTSSGETSRGGGTQEDSSDGLRGGPAYLVEFDTRVAIGARSEKHGAFVRKVKRAGRAVQNFFGGHSESRPARFQRGETSAKVAVWVSESDLRRFGLLGAAADTFSLRVSAGRLADAQKALAEADKAYLEARRPLEKAAADWVASPGDTRAKQRYEQLEADYQDRREAFTRAREDWEEALGDLRYILGGLNTGNRTASGLSRGKPPATRNNRFSSMPPIPEETSSSSGNLQNPPVTDQGIELPDWPGTGTSSKAPTEGQGKEKDVGQQGAGGGSGGDRGGSDLADYFNDVLNSSSSKGKGKQSSTG</sequence>
<reference evidence="2 3" key="1">
    <citation type="submission" date="2020-08" db="EMBL/GenBank/DDBJ databases">
        <title>Genomic Encyclopedia of Type Strains, Phase III (KMG-III): the genomes of soil and plant-associated and newly described type strains.</title>
        <authorList>
            <person name="Whitman W."/>
        </authorList>
    </citation>
    <scope>NUCLEOTIDE SEQUENCE [LARGE SCALE GENOMIC DNA]</scope>
    <source>
        <strain evidence="2 3">CECT 8712</strain>
    </source>
</reference>
<feature type="compositionally biased region" description="Basic and acidic residues" evidence="1">
    <location>
        <begin position="606"/>
        <end position="628"/>
    </location>
</feature>
<evidence type="ECO:0000256" key="1">
    <source>
        <dbReference type="SAM" id="MobiDB-lite"/>
    </source>
</evidence>
<protein>
    <submittedName>
        <fullName evidence="2">Uncharacterized protein</fullName>
    </submittedName>
</protein>
<feature type="compositionally biased region" description="Polar residues" evidence="1">
    <location>
        <begin position="3315"/>
        <end position="3328"/>
    </location>
</feature>
<feature type="region of interest" description="Disordered" evidence="1">
    <location>
        <begin position="475"/>
        <end position="662"/>
    </location>
</feature>
<feature type="region of interest" description="Disordered" evidence="1">
    <location>
        <begin position="2388"/>
        <end position="2407"/>
    </location>
</feature>
<feature type="compositionally biased region" description="Polar residues" evidence="1">
    <location>
        <begin position="1180"/>
        <end position="1195"/>
    </location>
</feature>
<feature type="region of interest" description="Disordered" evidence="1">
    <location>
        <begin position="2697"/>
        <end position="2783"/>
    </location>
</feature>
<feature type="region of interest" description="Disordered" evidence="1">
    <location>
        <begin position="2157"/>
        <end position="2203"/>
    </location>
</feature>
<feature type="compositionally biased region" description="Gly residues" evidence="1">
    <location>
        <begin position="3361"/>
        <end position="3371"/>
    </location>
</feature>
<feature type="compositionally biased region" description="Low complexity" evidence="1">
    <location>
        <begin position="3046"/>
        <end position="3062"/>
    </location>
</feature>
<organism evidence="2 3">
    <name type="scientific">Nocardiopsis algeriensis</name>
    <dbReference type="NCBI Taxonomy" id="1478215"/>
    <lineage>
        <taxon>Bacteria</taxon>
        <taxon>Bacillati</taxon>
        <taxon>Actinomycetota</taxon>
        <taxon>Actinomycetes</taxon>
        <taxon>Streptosporangiales</taxon>
        <taxon>Nocardiopsidaceae</taxon>
        <taxon>Nocardiopsis</taxon>
    </lineage>
</organism>
<feature type="region of interest" description="Disordered" evidence="1">
    <location>
        <begin position="3287"/>
        <end position="3399"/>
    </location>
</feature>
<dbReference type="RefSeq" id="WP_184288454.1">
    <property type="nucleotide sequence ID" value="NZ_JACHJO010000003.1"/>
</dbReference>
<feature type="compositionally biased region" description="Low complexity" evidence="1">
    <location>
        <begin position="916"/>
        <end position="929"/>
    </location>
</feature>
<accession>A0A841IKG8</accession>
<feature type="compositionally biased region" description="Basic and acidic residues" evidence="1">
    <location>
        <begin position="1018"/>
        <end position="1055"/>
    </location>
</feature>
<feature type="compositionally biased region" description="Polar residues" evidence="1">
    <location>
        <begin position="1058"/>
        <end position="1073"/>
    </location>
</feature>
<feature type="region of interest" description="Disordered" evidence="1">
    <location>
        <begin position="241"/>
        <end position="300"/>
    </location>
</feature>
<feature type="region of interest" description="Disordered" evidence="1">
    <location>
        <begin position="2244"/>
        <end position="2273"/>
    </location>
</feature>
<feature type="compositionally biased region" description="Basic and acidic residues" evidence="1">
    <location>
        <begin position="2701"/>
        <end position="2712"/>
    </location>
</feature>
<feature type="compositionally biased region" description="Low complexity" evidence="1">
    <location>
        <begin position="1253"/>
        <end position="1267"/>
    </location>
</feature>
<feature type="region of interest" description="Disordered" evidence="1">
    <location>
        <begin position="1844"/>
        <end position="1874"/>
    </location>
</feature>
<feature type="compositionally biased region" description="Low complexity" evidence="1">
    <location>
        <begin position="2817"/>
        <end position="2832"/>
    </location>
</feature>
<name>A0A841IKG8_9ACTN</name>
<comment type="caution">
    <text evidence="2">The sequence shown here is derived from an EMBL/GenBank/DDBJ whole genome shotgun (WGS) entry which is preliminary data.</text>
</comment>
<keyword evidence="3" id="KW-1185">Reference proteome</keyword>
<feature type="compositionally biased region" description="Low complexity" evidence="1">
    <location>
        <begin position="1932"/>
        <end position="1950"/>
    </location>
</feature>
<feature type="region of interest" description="Disordered" evidence="1">
    <location>
        <begin position="690"/>
        <end position="1427"/>
    </location>
</feature>
<feature type="compositionally biased region" description="Low complexity" evidence="1">
    <location>
        <begin position="781"/>
        <end position="803"/>
    </location>
</feature>
<feature type="compositionally biased region" description="Basic and acidic residues" evidence="1">
    <location>
        <begin position="2805"/>
        <end position="2816"/>
    </location>
</feature>
<feature type="region of interest" description="Disordered" evidence="1">
    <location>
        <begin position="3092"/>
        <end position="3117"/>
    </location>
</feature>
<feature type="region of interest" description="Disordered" evidence="1">
    <location>
        <begin position="2651"/>
        <end position="2680"/>
    </location>
</feature>
<proteinExistence type="predicted"/>
<dbReference type="EMBL" id="JACHJO010000003">
    <property type="protein sequence ID" value="MBB6119153.1"/>
    <property type="molecule type" value="Genomic_DNA"/>
</dbReference>
<feature type="compositionally biased region" description="Pro residues" evidence="1">
    <location>
        <begin position="481"/>
        <end position="493"/>
    </location>
</feature>
<feature type="compositionally biased region" description="Low complexity" evidence="1">
    <location>
        <begin position="501"/>
        <end position="513"/>
    </location>
</feature>
<feature type="compositionally biased region" description="Basic and acidic residues" evidence="1">
    <location>
        <begin position="831"/>
        <end position="854"/>
    </location>
</feature>
<feature type="region of interest" description="Disordered" evidence="1">
    <location>
        <begin position="2805"/>
        <end position="2841"/>
    </location>
</feature>
<feature type="region of interest" description="Disordered" evidence="1">
    <location>
        <begin position="2109"/>
        <end position="2140"/>
    </location>
</feature>
<evidence type="ECO:0000313" key="3">
    <source>
        <dbReference type="Proteomes" id="UP000536604"/>
    </source>
</evidence>
<feature type="compositionally biased region" description="Polar residues" evidence="1">
    <location>
        <begin position="1809"/>
        <end position="1820"/>
    </location>
</feature>
<feature type="compositionally biased region" description="Basic and acidic residues" evidence="1">
    <location>
        <begin position="1374"/>
        <end position="1389"/>
    </location>
</feature>
<feature type="region of interest" description="Disordered" evidence="1">
    <location>
        <begin position="1666"/>
        <end position="1703"/>
    </location>
</feature>
<feature type="compositionally biased region" description="Gly residues" evidence="1">
    <location>
        <begin position="558"/>
        <end position="569"/>
    </location>
</feature>
<feature type="region of interest" description="Disordered" evidence="1">
    <location>
        <begin position="1915"/>
        <end position="1950"/>
    </location>
</feature>
<feature type="compositionally biased region" description="Low complexity" evidence="1">
    <location>
        <begin position="2668"/>
        <end position="2679"/>
    </location>
</feature>
<feature type="compositionally biased region" description="Basic and acidic residues" evidence="1">
    <location>
        <begin position="1799"/>
        <end position="1808"/>
    </location>
</feature>
<feature type="compositionally biased region" description="Low complexity" evidence="1">
    <location>
        <begin position="1396"/>
        <end position="1414"/>
    </location>
</feature>
<feature type="compositionally biased region" description="Low complexity" evidence="1">
    <location>
        <begin position="1123"/>
        <end position="1137"/>
    </location>
</feature>
<feature type="compositionally biased region" description="Low complexity" evidence="1">
    <location>
        <begin position="2126"/>
        <end position="2140"/>
    </location>
</feature>
<evidence type="ECO:0000313" key="2">
    <source>
        <dbReference type="EMBL" id="MBB6119153.1"/>
    </source>
</evidence>
<dbReference type="Proteomes" id="UP000536604">
    <property type="component" value="Unassembled WGS sequence"/>
</dbReference>
<gene>
    <name evidence="2" type="ORF">FHS13_001088</name>
</gene>